<evidence type="ECO:0000313" key="1">
    <source>
        <dbReference type="EMBL" id="KKN21723.1"/>
    </source>
</evidence>
<dbReference type="AlphaFoldDB" id="A0A0F9RWX5"/>
<accession>A0A0F9RWX5</accession>
<sequence length="53" mass="6439">MANRPKTERNQKIWEYWDKKGWRQQSIANKFQITVGAVGMVLYRERKRRNKGS</sequence>
<dbReference type="EMBL" id="LAZR01003125">
    <property type="protein sequence ID" value="KKN21723.1"/>
    <property type="molecule type" value="Genomic_DNA"/>
</dbReference>
<comment type="caution">
    <text evidence="1">The sequence shown here is derived from an EMBL/GenBank/DDBJ whole genome shotgun (WGS) entry which is preliminary data.</text>
</comment>
<proteinExistence type="predicted"/>
<protein>
    <submittedName>
        <fullName evidence="1">Uncharacterized protein</fullName>
    </submittedName>
</protein>
<organism evidence="1">
    <name type="scientific">marine sediment metagenome</name>
    <dbReference type="NCBI Taxonomy" id="412755"/>
    <lineage>
        <taxon>unclassified sequences</taxon>
        <taxon>metagenomes</taxon>
        <taxon>ecological metagenomes</taxon>
    </lineage>
</organism>
<name>A0A0F9RWX5_9ZZZZ</name>
<reference evidence="1" key="1">
    <citation type="journal article" date="2015" name="Nature">
        <title>Complex archaea that bridge the gap between prokaryotes and eukaryotes.</title>
        <authorList>
            <person name="Spang A."/>
            <person name="Saw J.H."/>
            <person name="Jorgensen S.L."/>
            <person name="Zaremba-Niedzwiedzka K."/>
            <person name="Martijn J."/>
            <person name="Lind A.E."/>
            <person name="van Eijk R."/>
            <person name="Schleper C."/>
            <person name="Guy L."/>
            <person name="Ettema T.J."/>
        </authorList>
    </citation>
    <scope>NUCLEOTIDE SEQUENCE</scope>
</reference>
<gene>
    <name evidence="1" type="ORF">LCGC14_0922630</name>
</gene>